<accession>A0A0C2HJA3</accession>
<dbReference type="GO" id="GO:0005829">
    <property type="term" value="C:cytosol"/>
    <property type="evidence" value="ECO:0007669"/>
    <property type="project" value="TreeGrafter"/>
</dbReference>
<dbReference type="InterPro" id="IPR019980">
    <property type="entry name" value="Ribosomal_uS13_bac-type"/>
</dbReference>
<dbReference type="GO" id="GO:0019843">
    <property type="term" value="F:rRNA binding"/>
    <property type="evidence" value="ECO:0007669"/>
    <property type="project" value="UniProtKB-UniRule"/>
</dbReference>
<name>A0A0C2HJA3_9BACT</name>
<evidence type="ECO:0000256" key="9">
    <source>
        <dbReference type="SAM" id="MobiDB-lite"/>
    </source>
</evidence>
<dbReference type="GO" id="GO:0006412">
    <property type="term" value="P:translation"/>
    <property type="evidence" value="ECO:0007669"/>
    <property type="project" value="UniProtKB-UniRule"/>
</dbReference>
<dbReference type="EMBL" id="JWJD01000002">
    <property type="protein sequence ID" value="KIH77121.1"/>
    <property type="molecule type" value="Genomic_DNA"/>
</dbReference>
<dbReference type="Proteomes" id="UP000035068">
    <property type="component" value="Unassembled WGS sequence"/>
</dbReference>
<dbReference type="FunFam" id="4.10.910.10:FF:000001">
    <property type="entry name" value="30S ribosomal protein S13"/>
    <property type="match status" value="1"/>
</dbReference>
<sequence length="122" mass="13831">MARIAGIDLPRNKRMEVALTYIFGIGRTLANEILSKAGVSPDTRSDDLAETEVAKIREIIDRECRVEGDLRREVTMNIKRLMDLGCYRGLRHRRGLPVRGQKTKTNARTRKGPRKTVAGKKK</sequence>
<protein>
    <recommendedName>
        <fullName evidence="6 7">Small ribosomal subunit protein uS13</fullName>
    </recommendedName>
</protein>
<evidence type="ECO:0000256" key="3">
    <source>
        <dbReference type="ARBA" id="ARBA00022884"/>
    </source>
</evidence>
<dbReference type="AlphaFoldDB" id="A0A0C2HJA3"/>
<dbReference type="PIRSF" id="PIRSF002134">
    <property type="entry name" value="Ribosomal_S13"/>
    <property type="match status" value="1"/>
</dbReference>
<dbReference type="Pfam" id="PF00416">
    <property type="entry name" value="Ribosomal_S13"/>
    <property type="match status" value="1"/>
</dbReference>
<evidence type="ECO:0000256" key="4">
    <source>
        <dbReference type="ARBA" id="ARBA00022980"/>
    </source>
</evidence>
<keyword evidence="5 7" id="KW-0687">Ribonucleoprotein</keyword>
<keyword evidence="7" id="KW-0820">tRNA-binding</keyword>
<evidence type="ECO:0000256" key="1">
    <source>
        <dbReference type="ARBA" id="ARBA00008080"/>
    </source>
</evidence>
<dbReference type="RefSeq" id="WP_040098459.1">
    <property type="nucleotide sequence ID" value="NZ_JWJD01000002.1"/>
</dbReference>
<dbReference type="PROSITE" id="PS00646">
    <property type="entry name" value="RIBOSOMAL_S13_1"/>
    <property type="match status" value="1"/>
</dbReference>
<dbReference type="PANTHER" id="PTHR10871">
    <property type="entry name" value="30S RIBOSOMAL PROTEIN S13/40S RIBOSOMAL PROTEIN S18"/>
    <property type="match status" value="1"/>
</dbReference>
<evidence type="ECO:0000256" key="8">
    <source>
        <dbReference type="RuleBase" id="RU003830"/>
    </source>
</evidence>
<evidence type="ECO:0000313" key="11">
    <source>
        <dbReference type="Proteomes" id="UP000035068"/>
    </source>
</evidence>
<evidence type="ECO:0000256" key="2">
    <source>
        <dbReference type="ARBA" id="ARBA00022730"/>
    </source>
</evidence>
<dbReference type="FunFam" id="1.10.8.50:FF:000001">
    <property type="entry name" value="30S ribosomal protein S13"/>
    <property type="match status" value="1"/>
</dbReference>
<evidence type="ECO:0000313" key="10">
    <source>
        <dbReference type="EMBL" id="KIH77121.1"/>
    </source>
</evidence>
<dbReference type="GO" id="GO:0000049">
    <property type="term" value="F:tRNA binding"/>
    <property type="evidence" value="ECO:0007669"/>
    <property type="project" value="UniProtKB-UniRule"/>
</dbReference>
<dbReference type="GO" id="GO:0003735">
    <property type="term" value="F:structural constituent of ribosome"/>
    <property type="evidence" value="ECO:0007669"/>
    <property type="project" value="InterPro"/>
</dbReference>
<gene>
    <name evidence="7" type="primary">rpsM</name>
    <name evidence="10" type="ORF">GFER_08865</name>
</gene>
<dbReference type="NCBIfam" id="TIGR03631">
    <property type="entry name" value="uS13_bact"/>
    <property type="match status" value="1"/>
</dbReference>
<feature type="region of interest" description="Disordered" evidence="9">
    <location>
        <begin position="95"/>
        <end position="122"/>
    </location>
</feature>
<reference evidence="10 11" key="1">
    <citation type="submission" date="2014-12" db="EMBL/GenBank/DDBJ databases">
        <title>Genomes of Geoalkalibacter ferrihydriticus and Geoalkalibacter subterraneus, two haloalkaliphilic metal-reducing members of the Geobacteraceae.</title>
        <authorList>
            <person name="Badalamenti J.P."/>
            <person name="Torres C.I."/>
            <person name="Krajmalnik-Brown R."/>
            <person name="Bond D.R."/>
        </authorList>
    </citation>
    <scope>NUCLEOTIDE SEQUENCE [LARGE SCALE GENOMIC DNA]</scope>
    <source>
        <strain evidence="10 11">DSM 17813</strain>
    </source>
</reference>
<evidence type="ECO:0000256" key="6">
    <source>
        <dbReference type="ARBA" id="ARBA00035166"/>
    </source>
</evidence>
<dbReference type="Gene3D" id="1.10.8.50">
    <property type="match status" value="1"/>
</dbReference>
<dbReference type="PANTHER" id="PTHR10871:SF1">
    <property type="entry name" value="SMALL RIBOSOMAL SUBUNIT PROTEIN US13M"/>
    <property type="match status" value="1"/>
</dbReference>
<keyword evidence="2 7" id="KW-0699">rRNA-binding</keyword>
<dbReference type="InterPro" id="IPR010979">
    <property type="entry name" value="Ribosomal_uS13-like_H2TH"/>
</dbReference>
<evidence type="ECO:0000256" key="7">
    <source>
        <dbReference type="HAMAP-Rule" id="MF_01315"/>
    </source>
</evidence>
<dbReference type="InterPro" id="IPR001892">
    <property type="entry name" value="Ribosomal_uS13"/>
</dbReference>
<dbReference type="Gene3D" id="4.10.910.10">
    <property type="entry name" value="30s ribosomal protein s13, domain 2"/>
    <property type="match status" value="1"/>
</dbReference>
<evidence type="ECO:0000256" key="5">
    <source>
        <dbReference type="ARBA" id="ARBA00023274"/>
    </source>
</evidence>
<dbReference type="InterPro" id="IPR027437">
    <property type="entry name" value="Rbsml_uS13_C"/>
</dbReference>
<dbReference type="SUPFAM" id="SSF46946">
    <property type="entry name" value="S13-like H2TH domain"/>
    <property type="match status" value="1"/>
</dbReference>
<comment type="similarity">
    <text evidence="1 7 8">Belongs to the universal ribosomal protein uS13 family.</text>
</comment>
<comment type="function">
    <text evidence="7">Located at the top of the head of the 30S subunit, it contacts several helices of the 16S rRNA. In the 70S ribosome it contacts the 23S rRNA (bridge B1a) and protein L5 of the 50S subunit (bridge B1b), connecting the 2 subunits; these bridges are implicated in subunit movement. Contacts the tRNAs in the A and P-sites.</text>
</comment>
<dbReference type="PROSITE" id="PS50159">
    <property type="entry name" value="RIBOSOMAL_S13_2"/>
    <property type="match status" value="1"/>
</dbReference>
<keyword evidence="4 7" id="KW-0689">Ribosomal protein</keyword>
<dbReference type="GO" id="GO:0015935">
    <property type="term" value="C:small ribosomal subunit"/>
    <property type="evidence" value="ECO:0007669"/>
    <property type="project" value="TreeGrafter"/>
</dbReference>
<dbReference type="InterPro" id="IPR018269">
    <property type="entry name" value="Ribosomal_uS13_CS"/>
</dbReference>
<organism evidence="10 11">
    <name type="scientific">Geoalkalibacter ferrihydriticus DSM 17813</name>
    <dbReference type="NCBI Taxonomy" id="1121915"/>
    <lineage>
        <taxon>Bacteria</taxon>
        <taxon>Pseudomonadati</taxon>
        <taxon>Thermodesulfobacteriota</taxon>
        <taxon>Desulfuromonadia</taxon>
        <taxon>Desulfuromonadales</taxon>
        <taxon>Geoalkalibacteraceae</taxon>
        <taxon>Geoalkalibacter</taxon>
    </lineage>
</organism>
<keyword evidence="11" id="KW-1185">Reference proteome</keyword>
<comment type="caution">
    <text evidence="10">The sequence shown here is derived from an EMBL/GenBank/DDBJ whole genome shotgun (WGS) entry which is preliminary data.</text>
</comment>
<keyword evidence="3 7" id="KW-0694">RNA-binding</keyword>
<proteinExistence type="inferred from homology"/>
<comment type="subunit">
    <text evidence="7">Part of the 30S ribosomal subunit. Forms a loose heterodimer with protein S19. Forms two bridges to the 50S subunit in the 70S ribosome.</text>
</comment>
<dbReference type="HAMAP" id="MF_01315">
    <property type="entry name" value="Ribosomal_uS13"/>
    <property type="match status" value="1"/>
</dbReference>